<dbReference type="PANTHER" id="PTHR13651">
    <property type="entry name" value="PROTEIN ABITRAM"/>
    <property type="match status" value="1"/>
</dbReference>
<comment type="caution">
    <text evidence="1">The sequence shown here is derived from an EMBL/GenBank/DDBJ whole genome shotgun (WGS) entry which is preliminary data.</text>
</comment>
<keyword evidence="2" id="KW-1185">Reference proteome</keyword>
<dbReference type="EMBL" id="JAKROA010000003">
    <property type="protein sequence ID" value="KAL5109175.1"/>
    <property type="molecule type" value="Genomic_DNA"/>
</dbReference>
<sequence>MSHLPFSLQSQPHAYFGILLSHIKVVQAEDLDYADNRWIERLLGKSSSLDAFESSKKELFTEGTSVPLSGPISLAERYFTTRYFVDVCGDGSGDDLCVMQHSNHICVVGLAPGHHLFRGCGNSPTRDTDEKQEHVILGVDFQLSNSFNLLNSKISGRRKRGSHRLHHGNYKQCIGYANCDRGERHPLLIGGGLPGRLYESNSRLSIAAAAEDRVPFGPVGITGNNEAYLAIIMPLRTIPKAEHSEGCEGCSGSFLTSQGILNGGLTWEEYKELRKL</sequence>
<evidence type="ECO:0000313" key="2">
    <source>
        <dbReference type="Proteomes" id="UP001651158"/>
    </source>
</evidence>
<organism evidence="1 2">
    <name type="scientific">Taenia crassiceps</name>
    <dbReference type="NCBI Taxonomy" id="6207"/>
    <lineage>
        <taxon>Eukaryota</taxon>
        <taxon>Metazoa</taxon>
        <taxon>Spiralia</taxon>
        <taxon>Lophotrochozoa</taxon>
        <taxon>Platyhelminthes</taxon>
        <taxon>Cestoda</taxon>
        <taxon>Eucestoda</taxon>
        <taxon>Cyclophyllidea</taxon>
        <taxon>Taeniidae</taxon>
        <taxon>Taenia</taxon>
    </lineage>
</organism>
<proteinExistence type="predicted"/>
<name>A0ABR4QHT4_9CEST</name>
<dbReference type="Proteomes" id="UP001651158">
    <property type="component" value="Unassembled WGS sequence"/>
</dbReference>
<dbReference type="PANTHER" id="PTHR13651:SF0">
    <property type="entry name" value="PROTEIN ABITRAM"/>
    <property type="match status" value="1"/>
</dbReference>
<evidence type="ECO:0000313" key="1">
    <source>
        <dbReference type="EMBL" id="KAL5109175.1"/>
    </source>
</evidence>
<reference evidence="1 2" key="1">
    <citation type="journal article" date="2022" name="Front. Cell. Infect. Microbiol.">
        <title>The Genomes of Two Strains of Taenia crassiceps the Animal Model for the Study of Human Cysticercosis.</title>
        <authorList>
            <person name="Bobes R.J."/>
            <person name="Estrada K."/>
            <person name="Rios-Valencia D.G."/>
            <person name="Calderon-Gallegos A."/>
            <person name="de la Torre P."/>
            <person name="Carrero J.C."/>
            <person name="Sanchez-Flores A."/>
            <person name="Laclette J.P."/>
        </authorList>
    </citation>
    <scope>NUCLEOTIDE SEQUENCE [LARGE SCALE GENOMIC DNA]</scope>
    <source>
        <strain evidence="1">WFUcys</strain>
    </source>
</reference>
<dbReference type="InterPro" id="IPR039169">
    <property type="entry name" value="Abitram"/>
</dbReference>
<gene>
    <name evidence="1" type="ORF">TcWFU_007195</name>
</gene>
<accession>A0ABR4QHT4</accession>
<protein>
    <submittedName>
        <fullName evidence="1">Uncharacterized protein</fullName>
    </submittedName>
</protein>